<reference evidence="2" key="1">
    <citation type="journal article" date="2022" name="Plant J.">
        <title>Strategies of tolerance reflected in two North American maple genomes.</title>
        <authorList>
            <person name="McEvoy S.L."/>
            <person name="Sezen U.U."/>
            <person name="Trouern-Trend A."/>
            <person name="McMahon S.M."/>
            <person name="Schaberg P.G."/>
            <person name="Yang J."/>
            <person name="Wegrzyn J.L."/>
            <person name="Swenson N.G."/>
        </authorList>
    </citation>
    <scope>NUCLEOTIDE SEQUENCE</scope>
    <source>
        <strain evidence="2">NS2018</strain>
    </source>
</reference>
<name>A0AA39VYH1_ACESA</name>
<organism evidence="2 3">
    <name type="scientific">Acer saccharum</name>
    <name type="common">Sugar maple</name>
    <dbReference type="NCBI Taxonomy" id="4024"/>
    <lineage>
        <taxon>Eukaryota</taxon>
        <taxon>Viridiplantae</taxon>
        <taxon>Streptophyta</taxon>
        <taxon>Embryophyta</taxon>
        <taxon>Tracheophyta</taxon>
        <taxon>Spermatophyta</taxon>
        <taxon>Magnoliopsida</taxon>
        <taxon>eudicotyledons</taxon>
        <taxon>Gunneridae</taxon>
        <taxon>Pentapetalae</taxon>
        <taxon>rosids</taxon>
        <taxon>malvids</taxon>
        <taxon>Sapindales</taxon>
        <taxon>Sapindaceae</taxon>
        <taxon>Hippocastanoideae</taxon>
        <taxon>Acereae</taxon>
        <taxon>Acer</taxon>
    </lineage>
</organism>
<reference evidence="2" key="2">
    <citation type="submission" date="2023-06" db="EMBL/GenBank/DDBJ databases">
        <authorList>
            <person name="Swenson N.G."/>
            <person name="Wegrzyn J.L."/>
            <person name="Mcevoy S.L."/>
        </authorList>
    </citation>
    <scope>NUCLEOTIDE SEQUENCE</scope>
    <source>
        <strain evidence="2">NS2018</strain>
        <tissue evidence="2">Leaf</tissue>
    </source>
</reference>
<feature type="compositionally biased region" description="Polar residues" evidence="1">
    <location>
        <begin position="173"/>
        <end position="182"/>
    </location>
</feature>
<proteinExistence type="predicted"/>
<comment type="caution">
    <text evidence="2">The sequence shown here is derived from an EMBL/GenBank/DDBJ whole genome shotgun (WGS) entry which is preliminary data.</text>
</comment>
<sequence length="196" mass="21441">MTKIGKFVLKSEFVQGLSESEFNVEEDKVAESDFNVEEEKVAESEFNVKEDKVAESKFNVKEDKARADCSMLGDVVGCLVVRAVRASVGACRYQKDLSYHLRWGVRVGSSSIGATAGLVNDASDTTSGILSLFFCFVWGSLVLKRAELTCHKTSSPMKSSSFGNLGMTRQTMKHLSQAQSPSRIKAQRASLMPGKP</sequence>
<protein>
    <submittedName>
        <fullName evidence="2">Uncharacterized protein</fullName>
    </submittedName>
</protein>
<keyword evidence="3" id="KW-1185">Reference proteome</keyword>
<evidence type="ECO:0000313" key="2">
    <source>
        <dbReference type="EMBL" id="KAK0597882.1"/>
    </source>
</evidence>
<dbReference type="Proteomes" id="UP001168877">
    <property type="component" value="Unassembled WGS sequence"/>
</dbReference>
<accession>A0AA39VYH1</accession>
<gene>
    <name evidence="2" type="ORF">LWI29_029493</name>
</gene>
<dbReference type="EMBL" id="JAUESC010000004">
    <property type="protein sequence ID" value="KAK0597882.1"/>
    <property type="molecule type" value="Genomic_DNA"/>
</dbReference>
<evidence type="ECO:0000313" key="3">
    <source>
        <dbReference type="Proteomes" id="UP001168877"/>
    </source>
</evidence>
<dbReference type="AlphaFoldDB" id="A0AA39VYH1"/>
<evidence type="ECO:0000256" key="1">
    <source>
        <dbReference type="SAM" id="MobiDB-lite"/>
    </source>
</evidence>
<feature type="region of interest" description="Disordered" evidence="1">
    <location>
        <begin position="173"/>
        <end position="196"/>
    </location>
</feature>